<evidence type="ECO:0000313" key="2">
    <source>
        <dbReference type="EMBL" id="CAD8395306.1"/>
    </source>
</evidence>
<dbReference type="EMBL" id="HBEK01009685">
    <property type="protein sequence ID" value="CAD8395306.1"/>
    <property type="molecule type" value="Transcribed_RNA"/>
</dbReference>
<reference evidence="2" key="1">
    <citation type="submission" date="2021-01" db="EMBL/GenBank/DDBJ databases">
        <authorList>
            <person name="Corre E."/>
            <person name="Pelletier E."/>
            <person name="Niang G."/>
            <person name="Scheremetjew M."/>
            <person name="Finn R."/>
            <person name="Kale V."/>
            <person name="Holt S."/>
            <person name="Cochrane G."/>
            <person name="Meng A."/>
            <person name="Brown T."/>
            <person name="Cohen L."/>
        </authorList>
    </citation>
    <scope>NUCLEOTIDE SEQUENCE</scope>
    <source>
        <strain evidence="2">UTEX LB 2760</strain>
    </source>
</reference>
<sequence length="169" mass="18825">MALELMKSAERNIGFAIKNLERALLCNTLSVKSAAGRRYDKTDSNAARMAMQQAMYQVEEAETVAKQAATLNYELSKTLSVQSLSDFSGFKSNSKFDGYGAYRVRSAIKVALKTARQSSRDMQELVKQQELSVQKCVADVKVADEELENAENALESEQVRVAFAKTYFI</sequence>
<feature type="coiled-coil region" evidence="1">
    <location>
        <begin position="133"/>
        <end position="160"/>
    </location>
</feature>
<dbReference type="AlphaFoldDB" id="A0A7S0BJI5"/>
<accession>A0A7S0BJI5</accession>
<name>A0A7S0BJI5_9RHOD</name>
<keyword evidence="1" id="KW-0175">Coiled coil</keyword>
<gene>
    <name evidence="2" type="ORF">RMAR0315_LOCUS5292</name>
</gene>
<protein>
    <submittedName>
        <fullName evidence="2">Uncharacterized protein</fullName>
    </submittedName>
</protein>
<organism evidence="2">
    <name type="scientific">Rhodosorus marinus</name>
    <dbReference type="NCBI Taxonomy" id="101924"/>
    <lineage>
        <taxon>Eukaryota</taxon>
        <taxon>Rhodophyta</taxon>
        <taxon>Stylonematophyceae</taxon>
        <taxon>Stylonematales</taxon>
        <taxon>Stylonemataceae</taxon>
        <taxon>Rhodosorus</taxon>
    </lineage>
</organism>
<proteinExistence type="predicted"/>
<evidence type="ECO:0000256" key="1">
    <source>
        <dbReference type="SAM" id="Coils"/>
    </source>
</evidence>